<organism evidence="1 2">
    <name type="scientific">Tissierella pigra</name>
    <dbReference type="NCBI Taxonomy" id="2607614"/>
    <lineage>
        <taxon>Bacteria</taxon>
        <taxon>Bacillati</taxon>
        <taxon>Bacillota</taxon>
        <taxon>Tissierellia</taxon>
        <taxon>Tissierellales</taxon>
        <taxon>Tissierellaceae</taxon>
        <taxon>Tissierella</taxon>
    </lineage>
</organism>
<evidence type="ECO:0000313" key="2">
    <source>
        <dbReference type="Proteomes" id="UP000469523"/>
    </source>
</evidence>
<dbReference type="InterPro" id="IPR020256">
    <property type="entry name" value="Spore_coat_CotJA"/>
</dbReference>
<dbReference type="AlphaFoldDB" id="A0A6N7XVN3"/>
<dbReference type="Pfam" id="PF11007">
    <property type="entry name" value="CotJA"/>
    <property type="match status" value="1"/>
</dbReference>
<proteinExistence type="predicted"/>
<dbReference type="EMBL" id="VUNQ01000015">
    <property type="protein sequence ID" value="MSU01513.1"/>
    <property type="molecule type" value="Genomic_DNA"/>
</dbReference>
<protein>
    <submittedName>
        <fullName evidence="1">Spore coat associated protein CotJA</fullName>
    </submittedName>
</protein>
<reference evidence="1 2" key="1">
    <citation type="submission" date="2019-09" db="EMBL/GenBank/DDBJ databases">
        <title>In-depth cultivation of the pig gut microbiome towards novel bacterial diversity and tailored functional studies.</title>
        <authorList>
            <person name="Wylensek D."/>
            <person name="Hitch T.C.A."/>
            <person name="Clavel T."/>
        </authorList>
    </citation>
    <scope>NUCLEOTIDE SEQUENCE [LARGE SCALE GENOMIC DNA]</scope>
    <source>
        <strain evidence="1 2">WCA3-693-APC-4?</strain>
    </source>
</reference>
<keyword evidence="2" id="KW-1185">Reference proteome</keyword>
<dbReference type="Proteomes" id="UP000469523">
    <property type="component" value="Unassembled WGS sequence"/>
</dbReference>
<name>A0A6N7XVN3_9FIRM</name>
<dbReference type="RefSeq" id="WP_154439923.1">
    <property type="nucleotide sequence ID" value="NZ_VUNQ01000015.1"/>
</dbReference>
<accession>A0A6N7XVN3</accession>
<comment type="caution">
    <text evidence="1">The sequence shown here is derived from an EMBL/GenBank/DDBJ whole genome shotgun (WGS) entry which is preliminary data.</text>
</comment>
<evidence type="ECO:0000313" key="1">
    <source>
        <dbReference type="EMBL" id="MSU01513.1"/>
    </source>
</evidence>
<sequence>MNREYNIDNEPCCPGGLARACVPMQIMNEVFSPREALKNGTLFPELIKPDFTTGMGDRERGGRYYG</sequence>
<gene>
    <name evidence="1" type="ORF">FYJ83_08550</name>
</gene>